<dbReference type="AlphaFoldDB" id="A0A6C0KEV2"/>
<feature type="compositionally biased region" description="Low complexity" evidence="1">
    <location>
        <begin position="149"/>
        <end position="181"/>
    </location>
</feature>
<dbReference type="EMBL" id="MN740869">
    <property type="protein sequence ID" value="QHU15873.1"/>
    <property type="molecule type" value="Genomic_DNA"/>
</dbReference>
<dbReference type="Gene3D" id="2.60.120.260">
    <property type="entry name" value="Galactose-binding domain-like"/>
    <property type="match status" value="1"/>
</dbReference>
<evidence type="ECO:0000256" key="1">
    <source>
        <dbReference type="SAM" id="MobiDB-lite"/>
    </source>
</evidence>
<protein>
    <submittedName>
        <fullName evidence="2">Uncharacterized protein</fullName>
    </submittedName>
</protein>
<accession>A0A6C0KEV2</accession>
<organism evidence="2">
    <name type="scientific">viral metagenome</name>
    <dbReference type="NCBI Taxonomy" id="1070528"/>
    <lineage>
        <taxon>unclassified sequences</taxon>
        <taxon>metagenomes</taxon>
        <taxon>organismal metagenomes</taxon>
    </lineage>
</organism>
<feature type="region of interest" description="Disordered" evidence="1">
    <location>
        <begin position="134"/>
        <end position="190"/>
    </location>
</feature>
<name>A0A6C0KEV2_9ZZZZ</name>
<feature type="compositionally biased region" description="Pro residues" evidence="1">
    <location>
        <begin position="138"/>
        <end position="148"/>
    </location>
</feature>
<evidence type="ECO:0000313" key="2">
    <source>
        <dbReference type="EMBL" id="QHU15873.1"/>
    </source>
</evidence>
<proteinExistence type="predicted"/>
<reference evidence="2" key="1">
    <citation type="journal article" date="2020" name="Nature">
        <title>Giant virus diversity and host interactions through global metagenomics.</title>
        <authorList>
            <person name="Schulz F."/>
            <person name="Roux S."/>
            <person name="Paez-Espino D."/>
            <person name="Jungbluth S."/>
            <person name="Walsh D.A."/>
            <person name="Denef V.J."/>
            <person name="McMahon K.D."/>
            <person name="Konstantinidis K.T."/>
            <person name="Eloe-Fadrosh E.A."/>
            <person name="Kyrpides N.C."/>
            <person name="Woyke T."/>
        </authorList>
    </citation>
    <scope>NUCLEOTIDE SEQUENCE</scope>
    <source>
        <strain evidence="2">GVMAG-S-3300010158-109</strain>
    </source>
</reference>
<sequence>MSTAVIVIAILVIVAGVGYYFYAKNAASNTSAATPSPSSTPSLNSNMIGVWEVNQVGSGGSLTDDNYTLNFTAGGQIIPSTNNFPLSNPSWTSQTWSGINSNGTTVTVPLTFDNVNKRIGLYVNNQAGAQPFLVLVPTPSPSPSPSSSPSPSQTSSPTPSATPATTSGPSTTPVATSTPTPVGQFVPTSPPSNLMSTVAGRYIQLTGSQKNILNICRVEIFPSVYGAPIQYGDSAVTASSIDTSHKSLLNGWTSYLATKGTEIPSIKIDLGQNSPIYKIIVYNRVDDYTQRICGMTLSIIKSDFTQVYLSSPVMCPQIKKDGTVLVKEPISQKYVFNTDASGNPITGPAFDDYSQISPPGNLGPYLNYCGTVTYFPTPTSSAIAQDVAMPIFRGVWFNADGSSKLIMNNSDNNGNYSMTLVGSSINSGFYSPYGENAYVRLNGTPTVTSLTPTTPPPPSMSYNSTDASITFQNVKYKLNTVLGWYNKGGNANVKLNVDGTITNALNSTIGTYTLSPSLPYFTPSTPLTLAFNPYIGSWRFIDNTVFPSPMVLVVRSDMKCTDGTGTYSYIFTPGTITPFSYGTLTFTNNAGTTYKLTGGYTDNHFNGNPTNYVTDVTVTKSGKEPQITQLLLDPFYGTWSSNTLKKQVTFNGDGTITNYGIVNGYSQDQYWVNPPNSNFTSIAGVGYITGHIQGNTNSGDNFDIAYNIDLDIIYLYIKNSYSKTVDILTHT</sequence>